<keyword evidence="14" id="KW-0347">Helicase</keyword>
<keyword evidence="14" id="KW-0547">Nucleotide-binding</keyword>
<comment type="cofactor">
    <cofactor evidence="1">
        <name>FAD</name>
        <dbReference type="ChEBI" id="CHEBI:57692"/>
    </cofactor>
</comment>
<dbReference type="InterPro" id="IPR006094">
    <property type="entry name" value="Oxid_FAD_bind_N"/>
</dbReference>
<dbReference type="PROSITE" id="PS00198">
    <property type="entry name" value="4FE4S_FER_1"/>
    <property type="match status" value="1"/>
</dbReference>
<evidence type="ECO:0000256" key="9">
    <source>
        <dbReference type="ARBA" id="ARBA00023014"/>
    </source>
</evidence>
<accession>A0A1L7CUX2</accession>
<evidence type="ECO:0000256" key="8">
    <source>
        <dbReference type="ARBA" id="ARBA00023004"/>
    </source>
</evidence>
<dbReference type="InterPro" id="IPR017896">
    <property type="entry name" value="4Fe4S_Fe-S-bd"/>
</dbReference>
<keyword evidence="6" id="KW-0809">Transit peptide</keyword>
<dbReference type="Pfam" id="PF02754">
    <property type="entry name" value="CCG"/>
    <property type="match status" value="1"/>
</dbReference>
<evidence type="ECO:0000256" key="3">
    <source>
        <dbReference type="ARBA" id="ARBA00022630"/>
    </source>
</evidence>
<dbReference type="Pfam" id="PF01565">
    <property type="entry name" value="FAD_binding_4"/>
    <property type="match status" value="1"/>
</dbReference>
<keyword evidence="3" id="KW-0285">Flavoprotein</keyword>
<dbReference type="EMBL" id="CP009247">
    <property type="protein sequence ID" value="APT89633.1"/>
    <property type="molecule type" value="Genomic_DNA"/>
</dbReference>
<dbReference type="STRING" id="1437875.CFRA_10780"/>
<dbReference type="Pfam" id="PF13183">
    <property type="entry name" value="Fer4_8"/>
    <property type="match status" value="1"/>
</dbReference>
<dbReference type="GO" id="GO:0046872">
    <property type="term" value="F:metal ion binding"/>
    <property type="evidence" value="ECO:0007669"/>
    <property type="project" value="UniProtKB-KW"/>
</dbReference>
<keyword evidence="7" id="KW-0560">Oxidoreductase</keyword>
<dbReference type="Proteomes" id="UP000185434">
    <property type="component" value="Chromosome"/>
</dbReference>
<dbReference type="InterPro" id="IPR016169">
    <property type="entry name" value="FAD-bd_PCMH_sub2"/>
</dbReference>
<evidence type="ECO:0000259" key="13">
    <source>
        <dbReference type="PROSITE" id="PS51387"/>
    </source>
</evidence>
<dbReference type="EC" id="1.1.2.4" evidence="10"/>
<dbReference type="GO" id="GO:1903457">
    <property type="term" value="P:lactate catabolic process"/>
    <property type="evidence" value="ECO:0007669"/>
    <property type="project" value="TreeGrafter"/>
</dbReference>
<evidence type="ECO:0000256" key="4">
    <source>
        <dbReference type="ARBA" id="ARBA00022723"/>
    </source>
</evidence>
<dbReference type="SUPFAM" id="SSF56176">
    <property type="entry name" value="FAD-binding/transporter-associated domain-like"/>
    <property type="match status" value="1"/>
</dbReference>
<organism evidence="14 15">
    <name type="scientific">Corynebacterium frankenforstense DSM 45800</name>
    <dbReference type="NCBI Taxonomy" id="1437875"/>
    <lineage>
        <taxon>Bacteria</taxon>
        <taxon>Bacillati</taxon>
        <taxon>Actinomycetota</taxon>
        <taxon>Actinomycetes</taxon>
        <taxon>Mycobacteriales</taxon>
        <taxon>Corynebacteriaceae</taxon>
        <taxon>Corynebacterium</taxon>
    </lineage>
</organism>
<dbReference type="PROSITE" id="PS51379">
    <property type="entry name" value="4FE4S_FER_2"/>
    <property type="match status" value="1"/>
</dbReference>
<dbReference type="OrthoDB" id="9770306at2"/>
<dbReference type="SUPFAM" id="SSF46548">
    <property type="entry name" value="alpha-helical ferredoxin"/>
    <property type="match status" value="1"/>
</dbReference>
<dbReference type="GO" id="GO:0071949">
    <property type="term" value="F:FAD binding"/>
    <property type="evidence" value="ECO:0007669"/>
    <property type="project" value="InterPro"/>
</dbReference>
<dbReference type="Gene3D" id="3.30.465.10">
    <property type="match status" value="1"/>
</dbReference>
<dbReference type="InterPro" id="IPR016166">
    <property type="entry name" value="FAD-bd_PCMH"/>
</dbReference>
<keyword evidence="4" id="KW-0479">Metal-binding</keyword>
<name>A0A1L7CUX2_9CORY</name>
<keyword evidence="14" id="KW-0378">Hydrolase</keyword>
<protein>
    <recommendedName>
        <fullName evidence="10">D-lactate dehydrogenase (cytochrome)</fullName>
        <ecNumber evidence="10">1.1.2.4</ecNumber>
    </recommendedName>
</protein>
<dbReference type="InterPro" id="IPR016167">
    <property type="entry name" value="FAD-bd_PCMH_sub1"/>
</dbReference>
<dbReference type="Gene3D" id="1.10.1060.10">
    <property type="entry name" value="Alpha-helical ferredoxin"/>
    <property type="match status" value="1"/>
</dbReference>
<dbReference type="KEGG" id="cfk:CFRA_10780"/>
<dbReference type="PANTHER" id="PTHR11748">
    <property type="entry name" value="D-LACTATE DEHYDROGENASE"/>
    <property type="match status" value="1"/>
</dbReference>
<dbReference type="PROSITE" id="PS51387">
    <property type="entry name" value="FAD_PCMH"/>
    <property type="match status" value="1"/>
</dbReference>
<dbReference type="InterPro" id="IPR017900">
    <property type="entry name" value="4Fe4S_Fe_S_CS"/>
</dbReference>
<dbReference type="Gene3D" id="3.30.70.2740">
    <property type="match status" value="1"/>
</dbReference>
<dbReference type="SUPFAM" id="SSF55103">
    <property type="entry name" value="FAD-linked oxidases, C-terminal domain"/>
    <property type="match status" value="1"/>
</dbReference>
<gene>
    <name evidence="14" type="ORF">CFRA_10780</name>
</gene>
<dbReference type="Gene3D" id="3.30.43.10">
    <property type="entry name" value="Uridine Diphospho-n-acetylenolpyruvylglucosamine Reductase, domain 2"/>
    <property type="match status" value="1"/>
</dbReference>
<reference evidence="14 15" key="1">
    <citation type="submission" date="2014-08" db="EMBL/GenBank/DDBJ databases">
        <title>Complete genome sequence of Corynebacterium frankenforstense ST18(T) (=DSM 45800(T)), isolated from raw cow milk.</title>
        <authorList>
            <person name="Ruckert C."/>
            <person name="Albersmeier A."/>
            <person name="Winkler A."/>
            <person name="Lipski A."/>
            <person name="Kalinowski J."/>
        </authorList>
    </citation>
    <scope>NUCLEOTIDE SEQUENCE [LARGE SCALE GENOMIC DNA]</scope>
    <source>
        <strain evidence="14 15">ST18</strain>
    </source>
</reference>
<dbReference type="GO" id="GO:0004458">
    <property type="term" value="F:D-lactate dehydrogenase (cytochrome) activity"/>
    <property type="evidence" value="ECO:0007669"/>
    <property type="project" value="UniProtKB-EC"/>
</dbReference>
<feature type="compositionally biased region" description="Basic and acidic residues" evidence="11">
    <location>
        <begin position="13"/>
        <end position="32"/>
    </location>
</feature>
<evidence type="ECO:0000259" key="12">
    <source>
        <dbReference type="PROSITE" id="PS51379"/>
    </source>
</evidence>
<dbReference type="GO" id="GO:0004386">
    <property type="term" value="F:helicase activity"/>
    <property type="evidence" value="ECO:0007669"/>
    <property type="project" value="UniProtKB-KW"/>
</dbReference>
<evidence type="ECO:0000313" key="14">
    <source>
        <dbReference type="EMBL" id="APT89633.1"/>
    </source>
</evidence>
<comment type="similarity">
    <text evidence="2">Belongs to the FAD-binding oxidoreductase/transferase type 4 family.</text>
</comment>
<evidence type="ECO:0000256" key="7">
    <source>
        <dbReference type="ARBA" id="ARBA00023002"/>
    </source>
</evidence>
<dbReference type="GO" id="GO:0008720">
    <property type="term" value="F:D-lactate dehydrogenase (NAD+) activity"/>
    <property type="evidence" value="ECO:0007669"/>
    <property type="project" value="TreeGrafter"/>
</dbReference>
<dbReference type="InterPro" id="IPR009051">
    <property type="entry name" value="Helical_ferredxn"/>
</dbReference>
<evidence type="ECO:0000256" key="11">
    <source>
        <dbReference type="SAM" id="MobiDB-lite"/>
    </source>
</evidence>
<proteinExistence type="inferred from homology"/>
<evidence type="ECO:0000256" key="1">
    <source>
        <dbReference type="ARBA" id="ARBA00001974"/>
    </source>
</evidence>
<feature type="domain" description="4Fe-4S ferredoxin-type" evidence="12">
    <location>
        <begin position="562"/>
        <end position="593"/>
    </location>
</feature>
<evidence type="ECO:0000256" key="10">
    <source>
        <dbReference type="ARBA" id="ARBA00038897"/>
    </source>
</evidence>
<feature type="region of interest" description="Disordered" evidence="11">
    <location>
        <begin position="1"/>
        <end position="38"/>
    </location>
</feature>
<dbReference type="InterPro" id="IPR036318">
    <property type="entry name" value="FAD-bd_PCMH-like_sf"/>
</dbReference>
<evidence type="ECO:0000256" key="2">
    <source>
        <dbReference type="ARBA" id="ARBA00008000"/>
    </source>
</evidence>
<keyword evidence="8" id="KW-0408">Iron</keyword>
<dbReference type="AlphaFoldDB" id="A0A1L7CUX2"/>
<dbReference type="GO" id="GO:0051536">
    <property type="term" value="F:iron-sulfur cluster binding"/>
    <property type="evidence" value="ECO:0007669"/>
    <property type="project" value="UniProtKB-KW"/>
</dbReference>
<evidence type="ECO:0000256" key="6">
    <source>
        <dbReference type="ARBA" id="ARBA00022946"/>
    </source>
</evidence>
<dbReference type="InterPro" id="IPR004113">
    <property type="entry name" value="FAD-bd_oxidored_4_C"/>
</dbReference>
<evidence type="ECO:0000313" key="15">
    <source>
        <dbReference type="Proteomes" id="UP000185434"/>
    </source>
</evidence>
<feature type="domain" description="FAD-binding PCMH-type" evidence="13">
    <location>
        <begin position="72"/>
        <end position="298"/>
    </location>
</feature>
<keyword evidence="15" id="KW-1185">Reference proteome</keyword>
<keyword evidence="5" id="KW-0274">FAD</keyword>
<dbReference type="PANTHER" id="PTHR11748:SF111">
    <property type="entry name" value="D-LACTATE DEHYDROGENASE, MITOCHONDRIAL-RELATED"/>
    <property type="match status" value="1"/>
</dbReference>
<dbReference type="InterPro" id="IPR004017">
    <property type="entry name" value="Cys_rich_dom"/>
</dbReference>
<dbReference type="RefSeq" id="WP_075664628.1">
    <property type="nucleotide sequence ID" value="NZ_CP009247.1"/>
</dbReference>
<sequence length="985" mass="106923">MSPIAAKNPHRIARPDVRQLDGRTEFPDRVPDHMAAGTPEPLKGDLIRLLGEDKVLHRAIDLVRYATDASPYRILPQVVVTPETTDDLVKLINYTRGTGRHLTFRGGGSSLNGQVQTDEILVDMRHHFRGMVLEGTVLRVRPGEVLRNVQAVLARSGRRFAPDPASESVATIGGILSNNSGGMRCPPEQDSYHSLESVRLVLASGTVVDTGEPDADAKLAAAEPEIHAGLAALRDEIRADEKLVARLRRKFSIRNTNGLRLDAFLDEDLPVKILGRLMVGSEGILGCIDEARLRTLELPTRRAVTWVMLPRLDLAAGYVADIVKAGAAACELLVSPVLRESVGNFAGAEESWADLSDDDSALLVEVAGRDEEELEEKIAAVREVLADAELTSPLEFMYDKVSMDQAWEIRSGLMPLFSTTRPDGSALLTEDACCPPAEVGAASKDLMDLLTSFGYPPMVMGHAAYGNLHFFLTPNFEDEAARDEYARFMQAFSELILDKYDGSMKAEHGTGRNMAPFVRREWGDHIYELFWRVKKLLDPHGVLNPGTKLSLDDEIAMRDFKSYPRIEEVANACIECGFCESICPSRHVTVTPRQRIALRREMARQPEGSPVLDALHADYGYDAVDMCAADGTCAIACPISIDTGAMMKQFRALEATETADRIALALAKRWETVEAAARTGLGAADIVTRVLGKPAGTALVSGITSLARKVVATDLMPSAENGLPPAADASLPDTESQGAAAVYFPACINRMFGRSNGEKSLAQTLVDLSARAGRPVVIPDDVAGSCCATPFSSKGYKPAKKYMSEQLARDLIRWSDHGRLPVVVDAASCTHNILDEIPGQLDGELAEQFGEVRVLDAVEWAHDELVPALEVTHRAGRVAVHPNCSLQHMGLADELVDVARFAATDAFVPHGAACCGAAGDRGLLHPELLEAATRDERAGLESAEADMAVDAYVSANRTCEVGMEQVTGRDFEHVLYLLDEATRRD</sequence>
<evidence type="ECO:0000256" key="5">
    <source>
        <dbReference type="ARBA" id="ARBA00022827"/>
    </source>
</evidence>
<dbReference type="Pfam" id="PF02913">
    <property type="entry name" value="FAD-oxidase_C"/>
    <property type="match status" value="1"/>
</dbReference>
<keyword evidence="9" id="KW-0411">Iron-sulfur</keyword>
<keyword evidence="14" id="KW-0067">ATP-binding</keyword>
<dbReference type="InterPro" id="IPR016164">
    <property type="entry name" value="FAD-linked_Oxase-like_C"/>
</dbReference>